<dbReference type="InterPro" id="IPR029061">
    <property type="entry name" value="THDP-binding"/>
</dbReference>
<keyword evidence="9" id="KW-0786">Thiamine pyrophosphate</keyword>
<keyword evidence="6" id="KW-0560">Oxidoreductase</keyword>
<evidence type="ECO:0000313" key="12">
    <source>
        <dbReference type="EMBL" id="ACB84007.1"/>
    </source>
</evidence>
<keyword evidence="13" id="KW-1185">Reference proteome</keyword>
<evidence type="ECO:0000259" key="10">
    <source>
        <dbReference type="Pfam" id="PF02775"/>
    </source>
</evidence>
<dbReference type="CDD" id="cd03375">
    <property type="entry name" value="TPP_OGFOR"/>
    <property type="match status" value="1"/>
</dbReference>
<dbReference type="eggNOG" id="COG1013">
    <property type="taxonomic scope" value="Bacteria"/>
</dbReference>
<dbReference type="InterPro" id="IPR032686">
    <property type="entry name" value="PFO_beta_C"/>
</dbReference>
<accession>B2A5Q9</accession>
<evidence type="ECO:0000256" key="5">
    <source>
        <dbReference type="ARBA" id="ARBA00022842"/>
    </source>
</evidence>
<dbReference type="InterPro" id="IPR051457">
    <property type="entry name" value="2-oxoacid:Fd_oxidoreductase"/>
</dbReference>
<reference evidence="12 13" key="1">
    <citation type="submission" date="2008-04" db="EMBL/GenBank/DDBJ databases">
        <title>Complete sequence of chromosome of Natranaerobius thermophilus JW/NM-WN-LF.</title>
        <authorList>
            <consortium name="US DOE Joint Genome Institute"/>
            <person name="Copeland A."/>
            <person name="Lucas S."/>
            <person name="Lapidus A."/>
            <person name="Glavina del Rio T."/>
            <person name="Dalin E."/>
            <person name="Tice H."/>
            <person name="Bruce D."/>
            <person name="Goodwin L."/>
            <person name="Pitluck S."/>
            <person name="Chertkov O."/>
            <person name="Brettin T."/>
            <person name="Detter J.C."/>
            <person name="Han C."/>
            <person name="Kuske C.R."/>
            <person name="Schmutz J."/>
            <person name="Larimer F."/>
            <person name="Land M."/>
            <person name="Hauser L."/>
            <person name="Kyrpides N."/>
            <person name="Lykidis A."/>
            <person name="Mesbah N.M."/>
            <person name="Wiegel J."/>
        </authorList>
    </citation>
    <scope>NUCLEOTIDE SEQUENCE [LARGE SCALE GENOMIC DNA]</scope>
    <source>
        <strain evidence="13">ATCC BAA-1301 / DSM 18059 / JW/NM-WN-LF</strain>
    </source>
</reference>
<dbReference type="OrthoDB" id="9775140at2"/>
<name>B2A5Q9_NATTJ</name>
<evidence type="ECO:0000256" key="1">
    <source>
        <dbReference type="ARBA" id="ARBA00001946"/>
    </source>
</evidence>
<keyword evidence="8" id="KW-0411">Iron-sulfur</keyword>
<dbReference type="InterPro" id="IPR011766">
    <property type="entry name" value="TPP_enzyme_TPP-bd"/>
</dbReference>
<dbReference type="GO" id="GO:0016625">
    <property type="term" value="F:oxidoreductase activity, acting on the aldehyde or oxo group of donors, iron-sulfur protein as acceptor"/>
    <property type="evidence" value="ECO:0007669"/>
    <property type="project" value="UniProtKB-ARBA"/>
</dbReference>
<proteinExistence type="predicted"/>
<comment type="cofactor">
    <cofactor evidence="1">
        <name>Mg(2+)</name>
        <dbReference type="ChEBI" id="CHEBI:18420"/>
    </cofactor>
</comment>
<dbReference type="HOGENOM" id="CLU_048564_0_0_9"/>
<comment type="cofactor">
    <cofactor evidence="3">
        <name>[4Fe-4S] cluster</name>
        <dbReference type="ChEBI" id="CHEBI:49883"/>
    </cofactor>
</comment>
<evidence type="ECO:0000256" key="2">
    <source>
        <dbReference type="ARBA" id="ARBA00001964"/>
    </source>
</evidence>
<dbReference type="InterPro" id="IPR011896">
    <property type="entry name" value="OFOB"/>
</dbReference>
<evidence type="ECO:0000313" key="13">
    <source>
        <dbReference type="Proteomes" id="UP000001683"/>
    </source>
</evidence>
<dbReference type="GO" id="GO:0045333">
    <property type="term" value="P:cellular respiration"/>
    <property type="evidence" value="ECO:0007669"/>
    <property type="project" value="UniProtKB-ARBA"/>
</dbReference>
<evidence type="ECO:0000256" key="8">
    <source>
        <dbReference type="ARBA" id="ARBA00023014"/>
    </source>
</evidence>
<feature type="domain" description="Pyruvate ferredoxin oxidoreductase beta subunit C-terminal" evidence="11">
    <location>
        <begin position="199"/>
        <end position="262"/>
    </location>
</feature>
<dbReference type="Pfam" id="PF02775">
    <property type="entry name" value="TPP_enzyme_C"/>
    <property type="match status" value="1"/>
</dbReference>
<sequence>MTGTLDFELERKTSWCPGCGNFPIRKALVQALEELNLAPDKVLVVSGIGQAAKMPHYLNVNGFNGLHGRALPSAVAAKVANPDLQVILVSGDGDSYGEGGNHFLHNLRRNPNIAHFVHNNQIYGLTKGQASPTSELGMVTGIQTSGVINEPLKPLSMAISHDAGFVARGFSGKQDHLKELMKQAIKYPGYGLVDILQPCVSFNKLNTFAWYNNRVSQLEDHDPMDKTSAIQKAEEWGDEIPIGVFYKSQRPPFEEQLPGLKKGNLVKNRIVNPEDMAYLQEEFK</sequence>
<keyword evidence="12" id="KW-0670">Pyruvate</keyword>
<evidence type="ECO:0000256" key="9">
    <source>
        <dbReference type="ARBA" id="ARBA00023052"/>
    </source>
</evidence>
<evidence type="ECO:0000259" key="11">
    <source>
        <dbReference type="Pfam" id="PF12367"/>
    </source>
</evidence>
<protein>
    <submittedName>
        <fullName evidence="12">Pyruvate ferredoxin/flavodoxin oxidoreductase, beta subunit</fullName>
    </submittedName>
</protein>
<dbReference type="Gene3D" id="3.40.50.970">
    <property type="match status" value="1"/>
</dbReference>
<dbReference type="Pfam" id="PF12367">
    <property type="entry name" value="PFO_beta_C"/>
    <property type="match status" value="1"/>
</dbReference>
<comment type="cofactor">
    <cofactor evidence="2">
        <name>thiamine diphosphate</name>
        <dbReference type="ChEBI" id="CHEBI:58937"/>
    </cofactor>
</comment>
<gene>
    <name evidence="12" type="ordered locus">Nther_0411</name>
</gene>
<dbReference type="GO" id="GO:0046872">
    <property type="term" value="F:metal ion binding"/>
    <property type="evidence" value="ECO:0007669"/>
    <property type="project" value="UniProtKB-KW"/>
</dbReference>
<dbReference type="STRING" id="457570.Nther_0411"/>
<dbReference type="PANTHER" id="PTHR48084">
    <property type="entry name" value="2-OXOGLUTARATE OXIDOREDUCTASE SUBUNIT KORB-RELATED"/>
    <property type="match status" value="1"/>
</dbReference>
<dbReference type="EMBL" id="CP001034">
    <property type="protein sequence ID" value="ACB84007.1"/>
    <property type="molecule type" value="Genomic_DNA"/>
</dbReference>
<feature type="domain" description="Thiamine pyrophosphate enzyme TPP-binding" evidence="10">
    <location>
        <begin position="52"/>
        <end position="195"/>
    </location>
</feature>
<dbReference type="NCBIfam" id="TIGR02177">
    <property type="entry name" value="PorB_KorB"/>
    <property type="match status" value="1"/>
</dbReference>
<reference evidence="12 13" key="2">
    <citation type="journal article" date="2011" name="J. Bacteriol.">
        <title>Complete genome sequence of the anaerobic, halophilic alkalithermophile Natranaerobius thermophilus JW/NM-WN-LF.</title>
        <authorList>
            <person name="Zhao B."/>
            <person name="Mesbah N.M."/>
            <person name="Dalin E."/>
            <person name="Goodwin L."/>
            <person name="Nolan M."/>
            <person name="Pitluck S."/>
            <person name="Chertkov O."/>
            <person name="Brettin T.S."/>
            <person name="Han J."/>
            <person name="Larimer F.W."/>
            <person name="Land M.L."/>
            <person name="Hauser L."/>
            <person name="Kyrpides N."/>
            <person name="Wiegel J."/>
        </authorList>
    </citation>
    <scope>NUCLEOTIDE SEQUENCE [LARGE SCALE GENOMIC DNA]</scope>
    <source>
        <strain evidence="13">ATCC BAA-1301 / DSM 18059 / JW/NM-WN-LF</strain>
    </source>
</reference>
<keyword evidence="7" id="KW-0408">Iron</keyword>
<dbReference type="GO" id="GO:0030976">
    <property type="term" value="F:thiamine pyrophosphate binding"/>
    <property type="evidence" value="ECO:0007669"/>
    <property type="project" value="InterPro"/>
</dbReference>
<keyword evidence="5" id="KW-0460">Magnesium</keyword>
<evidence type="ECO:0000256" key="7">
    <source>
        <dbReference type="ARBA" id="ARBA00023004"/>
    </source>
</evidence>
<organism evidence="12 13">
    <name type="scientific">Natranaerobius thermophilus (strain ATCC BAA-1301 / DSM 18059 / JW/NM-WN-LF)</name>
    <dbReference type="NCBI Taxonomy" id="457570"/>
    <lineage>
        <taxon>Bacteria</taxon>
        <taxon>Bacillati</taxon>
        <taxon>Bacillota</taxon>
        <taxon>Clostridia</taxon>
        <taxon>Natranaerobiales</taxon>
        <taxon>Natranaerobiaceae</taxon>
        <taxon>Natranaerobius</taxon>
    </lineage>
</organism>
<dbReference type="Proteomes" id="UP000001683">
    <property type="component" value="Chromosome"/>
</dbReference>
<dbReference type="RefSeq" id="WP_012446894.1">
    <property type="nucleotide sequence ID" value="NC_010718.1"/>
</dbReference>
<dbReference type="GO" id="GO:0051536">
    <property type="term" value="F:iron-sulfur cluster binding"/>
    <property type="evidence" value="ECO:0007669"/>
    <property type="project" value="UniProtKB-KW"/>
</dbReference>
<dbReference type="InParanoid" id="B2A5Q9"/>
<dbReference type="AlphaFoldDB" id="B2A5Q9"/>
<keyword evidence="4" id="KW-0479">Metal-binding</keyword>
<evidence type="ECO:0000256" key="4">
    <source>
        <dbReference type="ARBA" id="ARBA00022723"/>
    </source>
</evidence>
<evidence type="ECO:0000256" key="3">
    <source>
        <dbReference type="ARBA" id="ARBA00001966"/>
    </source>
</evidence>
<evidence type="ECO:0000256" key="6">
    <source>
        <dbReference type="ARBA" id="ARBA00023002"/>
    </source>
</evidence>
<dbReference type="KEGG" id="nth:Nther_0411"/>
<dbReference type="SUPFAM" id="SSF52518">
    <property type="entry name" value="Thiamin diphosphate-binding fold (THDP-binding)"/>
    <property type="match status" value="1"/>
</dbReference>
<dbReference type="PANTHER" id="PTHR48084:SF4">
    <property type="entry name" value="2-OXOGLUTARATE OXIDOREDUCTASE SUBUNIT KORB"/>
    <property type="match status" value="1"/>
</dbReference>